<dbReference type="RefSeq" id="WP_061499690.1">
    <property type="nucleotide sequence ID" value="NZ_CP010951.1"/>
</dbReference>
<dbReference type="Pfam" id="PF05656">
    <property type="entry name" value="DUF805"/>
    <property type="match status" value="1"/>
</dbReference>
<dbReference type="GO" id="GO:0005886">
    <property type="term" value="C:plasma membrane"/>
    <property type="evidence" value="ECO:0007669"/>
    <property type="project" value="TreeGrafter"/>
</dbReference>
<proteinExistence type="predicted"/>
<name>A0A127JU94_9BURK</name>
<reference evidence="3 4" key="1">
    <citation type="journal article" date="2014" name="Int. J. Syst. Evol. Microbiol.">
        <title>Ramlibacter solisilvae sp. nov., isolated from forest soil, and emended description of the genus Ramlibacter.</title>
        <authorList>
            <person name="Lee H.J."/>
            <person name="Lee S.H."/>
            <person name="Lee S.S."/>
            <person name="Lee J.S."/>
            <person name="Kim Y."/>
            <person name="Kim S.C."/>
            <person name="Jeon C.O."/>
        </authorList>
    </citation>
    <scope>NUCLEOTIDE SEQUENCE [LARGE SCALE GENOMIC DNA]</scope>
    <source>
        <strain evidence="3 4">5-10</strain>
    </source>
</reference>
<evidence type="ECO:0000313" key="3">
    <source>
        <dbReference type="EMBL" id="AMO23453.1"/>
    </source>
</evidence>
<feature type="transmembrane region" description="Helical" evidence="2">
    <location>
        <begin position="27"/>
        <end position="44"/>
    </location>
</feature>
<dbReference type="OrthoDB" id="9812349at2"/>
<keyword evidence="4" id="KW-1185">Reference proteome</keyword>
<dbReference type="Proteomes" id="UP000070433">
    <property type="component" value="Chromosome"/>
</dbReference>
<keyword evidence="2" id="KW-1133">Transmembrane helix</keyword>
<gene>
    <name evidence="3" type="ORF">UC35_11785</name>
</gene>
<keyword evidence="2" id="KW-0812">Transmembrane</keyword>
<dbReference type="EMBL" id="CP010951">
    <property type="protein sequence ID" value="AMO23453.1"/>
    <property type="molecule type" value="Genomic_DNA"/>
</dbReference>
<evidence type="ECO:0000313" key="4">
    <source>
        <dbReference type="Proteomes" id="UP000070433"/>
    </source>
</evidence>
<evidence type="ECO:0000256" key="1">
    <source>
        <dbReference type="SAM" id="MobiDB-lite"/>
    </source>
</evidence>
<feature type="region of interest" description="Disordered" evidence="1">
    <location>
        <begin position="105"/>
        <end position="124"/>
    </location>
</feature>
<accession>A0A127JU94</accession>
<feature type="transmembrane region" description="Helical" evidence="2">
    <location>
        <begin position="75"/>
        <end position="96"/>
    </location>
</feature>
<dbReference type="PANTHER" id="PTHR34980">
    <property type="entry name" value="INNER MEMBRANE PROTEIN-RELATED-RELATED"/>
    <property type="match status" value="1"/>
</dbReference>
<protein>
    <submittedName>
        <fullName evidence="3">Membrane protein</fullName>
    </submittedName>
</protein>
<keyword evidence="2" id="KW-0472">Membrane</keyword>
<dbReference type="PANTHER" id="PTHR34980:SF2">
    <property type="entry name" value="INNER MEMBRANE PROTEIN YHAH-RELATED"/>
    <property type="match status" value="1"/>
</dbReference>
<organism evidence="3 4">
    <name type="scientific">Ramlibacter tataouinensis</name>
    <dbReference type="NCBI Taxonomy" id="94132"/>
    <lineage>
        <taxon>Bacteria</taxon>
        <taxon>Pseudomonadati</taxon>
        <taxon>Pseudomonadota</taxon>
        <taxon>Betaproteobacteria</taxon>
        <taxon>Burkholderiales</taxon>
        <taxon>Comamonadaceae</taxon>
        <taxon>Ramlibacter</taxon>
    </lineage>
</organism>
<sequence>MEDIKKAVITCFKKFAEFGGRADRPEFWYFALAQFVVLFVLGIVSWTLQSLASLVFLIPSLAVGARRLHDIGKSGWWMLLGLIPVIGWLVLIYFAIQPGQPGANEYGQPPADVPPLPQSAPGQQ</sequence>
<dbReference type="InterPro" id="IPR008523">
    <property type="entry name" value="DUF805"/>
</dbReference>
<evidence type="ECO:0000256" key="2">
    <source>
        <dbReference type="SAM" id="Phobius"/>
    </source>
</evidence>
<dbReference type="AlphaFoldDB" id="A0A127JU94"/>